<evidence type="ECO:0000313" key="2">
    <source>
        <dbReference type="EMBL" id="SMR62243.1"/>
    </source>
</evidence>
<feature type="compositionally biased region" description="Basic and acidic residues" evidence="1">
    <location>
        <begin position="169"/>
        <end position="178"/>
    </location>
</feature>
<evidence type="ECO:0000256" key="1">
    <source>
        <dbReference type="SAM" id="MobiDB-lite"/>
    </source>
</evidence>
<dbReference type="EMBL" id="LT854266">
    <property type="protein sequence ID" value="SMR62243.1"/>
    <property type="molecule type" value="Genomic_DNA"/>
</dbReference>
<reference evidence="3" key="1">
    <citation type="submission" date="2017-05" db="EMBL/GenBank/DDBJ databases">
        <authorList>
            <person name="Song R."/>
            <person name="Chenine A.L."/>
            <person name="Ruprecht R.M."/>
        </authorList>
    </citation>
    <scope>NUCLEOTIDE SEQUENCE [LARGE SCALE GENOMIC DNA]</scope>
</reference>
<dbReference type="AlphaFoldDB" id="A0A2H1H901"/>
<organism evidence="2 3">
    <name type="scientific">Zymoseptoria tritici ST99CH_1E4</name>
    <dbReference type="NCBI Taxonomy" id="1276532"/>
    <lineage>
        <taxon>Eukaryota</taxon>
        <taxon>Fungi</taxon>
        <taxon>Dikarya</taxon>
        <taxon>Ascomycota</taxon>
        <taxon>Pezizomycotina</taxon>
        <taxon>Dothideomycetes</taxon>
        <taxon>Dothideomycetidae</taxon>
        <taxon>Mycosphaerellales</taxon>
        <taxon>Mycosphaerellaceae</taxon>
        <taxon>Zymoseptoria</taxon>
    </lineage>
</organism>
<evidence type="ECO:0000313" key="3">
    <source>
        <dbReference type="Proteomes" id="UP000245764"/>
    </source>
</evidence>
<gene>
    <name evidence="2" type="ORF">ZT1E4_G11556</name>
</gene>
<feature type="region of interest" description="Disordered" evidence="1">
    <location>
        <begin position="146"/>
        <end position="201"/>
    </location>
</feature>
<sequence>MSNHPIRTPPGTPCTSDQGGRVHRSARWTYLPEVVSQFASWWSISTPEKRISTALHERGGLRRRLIDPPQASKLKGPAKSNLQHFLNFCWQCEDTHDVQEADSAAKKYLRFNRVPNFGQDTHESVEEANSAAEKYLHLNRVPKFGHPDGDYEEGSGQALIRTLHAAHSNHKDDEHTGADDEADDSDPPATDRSSHPSSQHL</sequence>
<proteinExistence type="predicted"/>
<name>A0A2H1H901_ZYMTR</name>
<dbReference type="Proteomes" id="UP000245764">
    <property type="component" value="Chromosome 14"/>
</dbReference>
<accession>A0A2H1H901</accession>
<protein>
    <submittedName>
        <fullName evidence="2">Uncharacterized protein</fullName>
    </submittedName>
</protein>
<feature type="region of interest" description="Disordered" evidence="1">
    <location>
        <begin position="1"/>
        <end position="20"/>
    </location>
</feature>